<evidence type="ECO:0000313" key="4">
    <source>
        <dbReference type="EMBL" id="MBL6458518.1"/>
    </source>
</evidence>
<protein>
    <submittedName>
        <fullName evidence="4">Efflux RND transporter periplasmic adaptor subunit</fullName>
    </submittedName>
</protein>
<dbReference type="Proteomes" id="UP000606490">
    <property type="component" value="Unassembled WGS sequence"/>
</dbReference>
<feature type="signal peptide" evidence="2">
    <location>
        <begin position="1"/>
        <end position="18"/>
    </location>
</feature>
<dbReference type="RefSeq" id="WP_202828255.1">
    <property type="nucleotide sequence ID" value="NZ_JAEUXJ010000015.1"/>
</dbReference>
<name>A0ABS1VA30_9PROT</name>
<comment type="similarity">
    <text evidence="1">Belongs to the membrane fusion protein (MFP) (TC 8.A.1) family.</text>
</comment>
<dbReference type="Gene3D" id="2.40.50.100">
    <property type="match status" value="1"/>
</dbReference>
<evidence type="ECO:0000256" key="1">
    <source>
        <dbReference type="ARBA" id="ARBA00009477"/>
    </source>
</evidence>
<dbReference type="EMBL" id="JAEUXJ010000015">
    <property type="protein sequence ID" value="MBL6458518.1"/>
    <property type="molecule type" value="Genomic_DNA"/>
</dbReference>
<keyword evidence="5" id="KW-1185">Reference proteome</keyword>
<keyword evidence="2" id="KW-0732">Signal</keyword>
<dbReference type="Gene3D" id="1.10.287.470">
    <property type="entry name" value="Helix hairpin bin"/>
    <property type="match status" value="1"/>
</dbReference>
<dbReference type="InterPro" id="IPR006143">
    <property type="entry name" value="RND_pump_MFP"/>
</dbReference>
<dbReference type="InterPro" id="IPR058647">
    <property type="entry name" value="BSH_CzcB-like"/>
</dbReference>
<dbReference type="PANTHER" id="PTHR30469:SF15">
    <property type="entry name" value="HLYD FAMILY OF SECRETION PROTEINS"/>
    <property type="match status" value="1"/>
</dbReference>
<reference evidence="4 5" key="1">
    <citation type="submission" date="2021-01" db="EMBL/GenBank/DDBJ databases">
        <title>Belnapia mucosa sp. nov. and Belnapia arida sp. nov., isolated from the Tabernas Desert (Almeria, Spain).</title>
        <authorList>
            <person name="Molina-Menor E."/>
            <person name="Vidal-Verdu A."/>
            <person name="Calonge A."/>
            <person name="Satari L."/>
            <person name="Pereto Magraner J."/>
            <person name="Porcar Miralles M."/>
        </authorList>
    </citation>
    <scope>NUCLEOTIDE SEQUENCE [LARGE SCALE GENOMIC DNA]</scope>
    <source>
        <strain evidence="4 5">T6</strain>
    </source>
</reference>
<feature type="domain" description="CzcB-like barrel-sandwich hybrid" evidence="3">
    <location>
        <begin position="42"/>
        <end position="185"/>
    </location>
</feature>
<dbReference type="Pfam" id="PF25973">
    <property type="entry name" value="BSH_CzcB"/>
    <property type="match status" value="1"/>
</dbReference>
<gene>
    <name evidence="4" type="ORF">JMJ55_24580</name>
</gene>
<feature type="chain" id="PRO_5045761334" evidence="2">
    <location>
        <begin position="19"/>
        <end position="273"/>
    </location>
</feature>
<dbReference type="NCBIfam" id="TIGR01730">
    <property type="entry name" value="RND_mfp"/>
    <property type="match status" value="1"/>
</dbReference>
<dbReference type="Gene3D" id="2.40.30.170">
    <property type="match status" value="1"/>
</dbReference>
<accession>A0ABS1VA30</accession>
<proteinExistence type="inferred from homology"/>
<evidence type="ECO:0000313" key="5">
    <source>
        <dbReference type="Proteomes" id="UP000606490"/>
    </source>
</evidence>
<comment type="caution">
    <text evidence="4">The sequence shown here is derived from an EMBL/GenBank/DDBJ whole genome shotgun (WGS) entry which is preliminary data.</text>
</comment>
<dbReference type="SUPFAM" id="SSF111369">
    <property type="entry name" value="HlyD-like secretion proteins"/>
    <property type="match status" value="1"/>
</dbReference>
<evidence type="ECO:0000256" key="2">
    <source>
        <dbReference type="SAM" id="SignalP"/>
    </source>
</evidence>
<evidence type="ECO:0000259" key="3">
    <source>
        <dbReference type="Pfam" id="PF25973"/>
    </source>
</evidence>
<dbReference type="PANTHER" id="PTHR30469">
    <property type="entry name" value="MULTIDRUG RESISTANCE PROTEIN MDTA"/>
    <property type="match status" value="1"/>
</dbReference>
<sequence length="273" mass="29300">MRSIVLPALLLAAGPALAQRLPAPLPAADFPCQVTSSRRIELASPVVGVLSDVLVERGDRVRRGQVVAQLQSEVEQAQVALAQARASSDAQLKLRRARMALADRTLSRNRPLAGERFVSEQELDQIRTERDVAAMDAASATESLVIARAELEQARAALAIRSIRSPVDGVVTDRILSGGEQVRDKPILVIEQVDRLHVEVSLPSALRTGLHVGSHARISFLLPGLDPVLAEVAVVDPVVDPRSDTFNIRFVLDNVAGRIPAGIKCRAALEPAS</sequence>
<organism evidence="4 5">
    <name type="scientific">Belnapia mucosa</name>
    <dbReference type="NCBI Taxonomy" id="2804532"/>
    <lineage>
        <taxon>Bacteria</taxon>
        <taxon>Pseudomonadati</taxon>
        <taxon>Pseudomonadota</taxon>
        <taxon>Alphaproteobacteria</taxon>
        <taxon>Acetobacterales</taxon>
        <taxon>Roseomonadaceae</taxon>
        <taxon>Belnapia</taxon>
    </lineage>
</organism>